<dbReference type="Ensembl" id="ENSDLAT00005023472.2">
    <property type="protein sequence ID" value="ENSDLAP00005021922.1"/>
    <property type="gene ID" value="ENSDLAG00005010109.2"/>
</dbReference>
<name>A0A8C4GP69_DICLA</name>
<gene>
    <name evidence="3" type="primary">tnfrsf9a</name>
</gene>
<dbReference type="PANTHER" id="PTHR47139">
    <property type="entry name" value="TUMOR NECROSIS FACTOR RECEPTOR SUPERFAMILY MEMBER 9"/>
    <property type="match status" value="1"/>
</dbReference>
<feature type="domain" description="TNFR-Cys" evidence="2">
    <location>
        <begin position="34"/>
        <end position="70"/>
    </location>
</feature>
<dbReference type="InterPro" id="IPR001368">
    <property type="entry name" value="TNFR/NGFR_Cys_rich_reg"/>
</dbReference>
<reference evidence="3" key="2">
    <citation type="submission" date="2025-09" db="UniProtKB">
        <authorList>
            <consortium name="Ensembl"/>
        </authorList>
    </citation>
    <scope>IDENTIFICATION</scope>
</reference>
<evidence type="ECO:0000259" key="2">
    <source>
        <dbReference type="PROSITE" id="PS50050"/>
    </source>
</evidence>
<evidence type="ECO:0000256" key="1">
    <source>
        <dbReference type="PROSITE-ProRule" id="PRU00206"/>
    </source>
</evidence>
<organism evidence="3 4">
    <name type="scientific">Dicentrarchus labrax</name>
    <name type="common">European seabass</name>
    <name type="synonym">Morone labrax</name>
    <dbReference type="NCBI Taxonomy" id="13489"/>
    <lineage>
        <taxon>Eukaryota</taxon>
        <taxon>Metazoa</taxon>
        <taxon>Chordata</taxon>
        <taxon>Craniata</taxon>
        <taxon>Vertebrata</taxon>
        <taxon>Euteleostomi</taxon>
        <taxon>Actinopterygii</taxon>
        <taxon>Neopterygii</taxon>
        <taxon>Teleostei</taxon>
        <taxon>Neoteleostei</taxon>
        <taxon>Acanthomorphata</taxon>
        <taxon>Eupercaria</taxon>
        <taxon>Moronidae</taxon>
        <taxon>Dicentrarchus</taxon>
    </lineage>
</organism>
<feature type="repeat" description="TNFR-Cys" evidence="1">
    <location>
        <begin position="34"/>
        <end position="70"/>
    </location>
</feature>
<keyword evidence="4" id="KW-1185">Reference proteome</keyword>
<reference evidence="3" key="1">
    <citation type="submission" date="2025-08" db="UniProtKB">
        <authorList>
            <consortium name="Ensembl"/>
        </authorList>
    </citation>
    <scope>IDENTIFICATION</scope>
</reference>
<dbReference type="PROSITE" id="PS50050">
    <property type="entry name" value="TNFR_NGFR_2"/>
    <property type="match status" value="1"/>
</dbReference>
<dbReference type="PANTHER" id="PTHR47139:SF4">
    <property type="entry name" value="TUMOR NECROSIS FACTOR RECEPTOR SUPERFAMILY MEMBER 9 ISOFORM X1-RELATED"/>
    <property type="match status" value="1"/>
</dbReference>
<protein>
    <submittedName>
        <fullName evidence="3">Tumor necrosis factor receptor superfamily, member 9a</fullName>
    </submittedName>
</protein>
<dbReference type="GO" id="GO:0038023">
    <property type="term" value="F:signaling receptor activity"/>
    <property type="evidence" value="ECO:0007669"/>
    <property type="project" value="TreeGrafter"/>
</dbReference>
<dbReference type="SMART" id="SM00208">
    <property type="entry name" value="TNFR"/>
    <property type="match status" value="2"/>
</dbReference>
<accession>A0A8C4GP69</accession>
<proteinExistence type="predicted"/>
<dbReference type="GeneTree" id="ENSGT00940000166327"/>
<dbReference type="Pfam" id="PF00020">
    <property type="entry name" value="TNFR_c6"/>
    <property type="match status" value="2"/>
</dbReference>
<dbReference type="SUPFAM" id="SSF57586">
    <property type="entry name" value="TNF receptor-like"/>
    <property type="match status" value="1"/>
</dbReference>
<dbReference type="GO" id="GO:0042127">
    <property type="term" value="P:regulation of cell population proliferation"/>
    <property type="evidence" value="ECO:0007669"/>
    <property type="project" value="TreeGrafter"/>
</dbReference>
<comment type="caution">
    <text evidence="1">Lacks conserved residue(s) required for the propagation of feature annotation.</text>
</comment>
<dbReference type="AlphaFoldDB" id="A0A8C4GP69"/>
<dbReference type="Proteomes" id="UP000694389">
    <property type="component" value="Unassembled WGS sequence"/>
</dbReference>
<evidence type="ECO:0000313" key="4">
    <source>
        <dbReference type="Proteomes" id="UP000694389"/>
    </source>
</evidence>
<evidence type="ECO:0000313" key="3">
    <source>
        <dbReference type="Ensembl" id="ENSDLAP00005021922.1"/>
    </source>
</evidence>
<sequence>GAHTKAIDVCSVSLFVGNRLVKECGRSPKELCIPCEPRTYTVKPKEFRCARCTQCIVQVEQCTATTDTKCGCMEGLICGDDRCSFCIDKCDRGQEPTKERSCRPCPDGTFNDKSHQMCKPWSIKCSKPYQNIVAKGTAFTDIKCANVSLSPVHPLILIFI</sequence>
<dbReference type="Gene3D" id="2.10.50.10">
    <property type="entry name" value="Tumor Necrosis Factor Receptor, subunit A, domain 2"/>
    <property type="match status" value="2"/>
</dbReference>